<evidence type="ECO:0000313" key="2">
    <source>
        <dbReference type="EMBL" id="GHO88032.1"/>
    </source>
</evidence>
<dbReference type="Gene3D" id="1.10.260.40">
    <property type="entry name" value="lambda repressor-like DNA-binding domains"/>
    <property type="match status" value="1"/>
</dbReference>
<gene>
    <name evidence="2" type="ORF">KSZ_60380</name>
</gene>
<name>A0ABQ3VP63_9CHLR</name>
<dbReference type="Proteomes" id="UP000635565">
    <property type="component" value="Unassembled WGS sequence"/>
</dbReference>
<evidence type="ECO:0000259" key="1">
    <source>
        <dbReference type="PROSITE" id="PS50943"/>
    </source>
</evidence>
<dbReference type="Gene3D" id="1.25.40.10">
    <property type="entry name" value="Tetratricopeptide repeat domain"/>
    <property type="match status" value="1"/>
</dbReference>
<dbReference type="InterPro" id="IPR010982">
    <property type="entry name" value="Lambda_DNA-bd_dom_sf"/>
</dbReference>
<dbReference type="SUPFAM" id="SSF47413">
    <property type="entry name" value="lambda repressor-like DNA-binding domains"/>
    <property type="match status" value="1"/>
</dbReference>
<dbReference type="PROSITE" id="PS50943">
    <property type="entry name" value="HTH_CROC1"/>
    <property type="match status" value="1"/>
</dbReference>
<sequence length="454" mass="51414">MNEKLRNARHDRRWSLDEAADKVKVSRTTYVRWEQGTQRPHGSSLNMVCEAFKMTPEQLGFRSFATVAVNKLQLAPLQTSEPVSGAASVNVLNFGVLALLLAQQQNGWTLNELEEEVMQEIKRQNTSTGPKITRKQMLSFLIGMPLGVAGLFQSDNNLDTSLTEEMLPIYSTAIPACWRSYFTDGNPAEIGKVLPSYVSQLIPLAQKSSKSQKLAAGLVSQIYQLSSMLVLQKEDFRTSLEHCNDAFLYAKIADDPNLQAASLIRKVNTLYYRKRFSQISQTLQEVGQYVNLVSPLLQGRIYSELASDVALKKQEQEALRYMGLARDLFPDQPEDDPGFLYTHTTHYILQLNEALAYRDLDQPKNAWIAIEKAEAYVPDTLSTRRIELVTHQAMIATILGDLEMSCSKLESAIHACQAINSDLWLSDARDIYEKMVLKWPREQKVKRLDMLFHT</sequence>
<dbReference type="SMART" id="SM00530">
    <property type="entry name" value="HTH_XRE"/>
    <property type="match status" value="1"/>
</dbReference>
<feature type="domain" description="HTH cro/C1-type" evidence="1">
    <location>
        <begin position="5"/>
        <end position="59"/>
    </location>
</feature>
<dbReference type="Pfam" id="PF13560">
    <property type="entry name" value="HTH_31"/>
    <property type="match status" value="1"/>
</dbReference>
<comment type="caution">
    <text evidence="2">The sequence shown here is derived from an EMBL/GenBank/DDBJ whole genome shotgun (WGS) entry which is preliminary data.</text>
</comment>
<accession>A0ABQ3VP63</accession>
<dbReference type="InterPro" id="IPR001387">
    <property type="entry name" value="Cro/C1-type_HTH"/>
</dbReference>
<dbReference type="RefSeq" id="WP_201365561.1">
    <property type="nucleotide sequence ID" value="NZ_BNJJ01000021.1"/>
</dbReference>
<dbReference type="InterPro" id="IPR011990">
    <property type="entry name" value="TPR-like_helical_dom_sf"/>
</dbReference>
<organism evidence="2 3">
    <name type="scientific">Dictyobacter formicarum</name>
    <dbReference type="NCBI Taxonomy" id="2778368"/>
    <lineage>
        <taxon>Bacteria</taxon>
        <taxon>Bacillati</taxon>
        <taxon>Chloroflexota</taxon>
        <taxon>Ktedonobacteria</taxon>
        <taxon>Ktedonobacterales</taxon>
        <taxon>Dictyobacteraceae</taxon>
        <taxon>Dictyobacter</taxon>
    </lineage>
</organism>
<dbReference type="EMBL" id="BNJJ01000021">
    <property type="protein sequence ID" value="GHO88032.1"/>
    <property type="molecule type" value="Genomic_DNA"/>
</dbReference>
<reference evidence="2 3" key="1">
    <citation type="journal article" date="2021" name="Int. J. Syst. Evol. Microbiol.">
        <title>Reticulibacter mediterranei gen. nov., sp. nov., within the new family Reticulibacteraceae fam. nov., and Ktedonospora formicarum gen. nov., sp. nov., Ktedonobacter robiniae sp. nov., Dictyobacter formicarum sp. nov. and Dictyobacter arantiisoli sp. nov., belonging to the class Ktedonobacteria.</title>
        <authorList>
            <person name="Yabe S."/>
            <person name="Zheng Y."/>
            <person name="Wang C.M."/>
            <person name="Sakai Y."/>
            <person name="Abe K."/>
            <person name="Yokota A."/>
            <person name="Donadio S."/>
            <person name="Cavaletti L."/>
            <person name="Monciardini P."/>
        </authorList>
    </citation>
    <scope>NUCLEOTIDE SEQUENCE [LARGE SCALE GENOMIC DNA]</scope>
    <source>
        <strain evidence="2 3">SOSP1-9</strain>
    </source>
</reference>
<proteinExistence type="predicted"/>
<dbReference type="SUPFAM" id="SSF48452">
    <property type="entry name" value="TPR-like"/>
    <property type="match status" value="1"/>
</dbReference>
<dbReference type="CDD" id="cd00093">
    <property type="entry name" value="HTH_XRE"/>
    <property type="match status" value="1"/>
</dbReference>
<protein>
    <recommendedName>
        <fullName evidence="1">HTH cro/C1-type domain-containing protein</fullName>
    </recommendedName>
</protein>
<evidence type="ECO:0000313" key="3">
    <source>
        <dbReference type="Proteomes" id="UP000635565"/>
    </source>
</evidence>
<keyword evidence="3" id="KW-1185">Reference proteome</keyword>